<dbReference type="PROSITE" id="PS50011">
    <property type="entry name" value="PROTEIN_KINASE_DOM"/>
    <property type="match status" value="1"/>
</dbReference>
<dbReference type="Proteomes" id="UP000190312">
    <property type="component" value="Unassembled WGS sequence"/>
</dbReference>
<comment type="caution">
    <text evidence="2">The sequence shown here is derived from an EMBL/GenBank/DDBJ whole genome shotgun (WGS) entry which is preliminary data.</text>
</comment>
<sequence>MAAQRPLYAVDTFVSSTKNTDTQLNVFVSDKLFKIDLFATNFKSSPALLAEYLRQIQRQDPEFIPDPVDDEWGDPLEEMSEWILQPFLPIFRKVAPLDTSRQYTLDDCFFAEEFSYTVQVVEETLVPVYLGKGLKLQDIGACLPSVQHLDYSMFPVYRPSEVQVPIDPDSTALSGSPRKVFIPGRSNPSFLKLVYTGHTRSVLKELIAYSKIHMAKLDNTVRTCRLDGLVQDGHGQVMGLLLSYINRLGSTLACFHPQYDGSRQKWFDQIAHTVKQLHTHNIIWGDAKAANVLIDPNGDAYLIDFGGSYTKGWVPKELADTIDGDLHGLENIRRFLLE</sequence>
<reference evidence="2 3" key="1">
    <citation type="submission" date="2016-10" db="EMBL/GenBank/DDBJ databases">
        <title>Genome sequencing of Aspergillus oryzae BCC7051.</title>
        <authorList>
            <person name="Thammarongtham C."/>
            <person name="Vorapreeda T."/>
            <person name="Nookaew I."/>
            <person name="Srisuk T."/>
            <person name="Land M."/>
            <person name="Jeennor S."/>
            <person name="Laoteng K."/>
        </authorList>
    </citation>
    <scope>NUCLEOTIDE SEQUENCE [LARGE SCALE GENOMIC DNA]</scope>
    <source>
        <strain evidence="2 3">BCC7051</strain>
    </source>
</reference>
<proteinExistence type="predicted"/>
<accession>A0A1S9DBK2</accession>
<dbReference type="OrthoDB" id="4062651at2759"/>
<dbReference type="Gene3D" id="1.10.510.10">
    <property type="entry name" value="Transferase(Phosphotransferase) domain 1"/>
    <property type="match status" value="1"/>
</dbReference>
<dbReference type="GO" id="GO:0005524">
    <property type="term" value="F:ATP binding"/>
    <property type="evidence" value="ECO:0007669"/>
    <property type="project" value="InterPro"/>
</dbReference>
<dbReference type="VEuPathDB" id="FungiDB:AO090701000852"/>
<name>A0A1S9DBK2_ASPOZ</name>
<gene>
    <name evidence="2" type="ORF">OAory_01021360</name>
</gene>
<organism evidence="2 3">
    <name type="scientific">Aspergillus oryzae</name>
    <name type="common">Yellow koji mold</name>
    <dbReference type="NCBI Taxonomy" id="5062"/>
    <lineage>
        <taxon>Eukaryota</taxon>
        <taxon>Fungi</taxon>
        <taxon>Dikarya</taxon>
        <taxon>Ascomycota</taxon>
        <taxon>Pezizomycotina</taxon>
        <taxon>Eurotiomycetes</taxon>
        <taxon>Eurotiomycetidae</taxon>
        <taxon>Eurotiales</taxon>
        <taxon>Aspergillaceae</taxon>
        <taxon>Aspergillus</taxon>
        <taxon>Aspergillus subgen. Circumdati</taxon>
    </lineage>
</organism>
<evidence type="ECO:0000313" key="2">
    <source>
        <dbReference type="EMBL" id="OOO06475.1"/>
    </source>
</evidence>
<keyword evidence="2" id="KW-0418">Kinase</keyword>
<dbReference type="GO" id="GO:0004672">
    <property type="term" value="F:protein kinase activity"/>
    <property type="evidence" value="ECO:0007669"/>
    <property type="project" value="InterPro"/>
</dbReference>
<dbReference type="eggNOG" id="ENOG502SQ23">
    <property type="taxonomic scope" value="Eukaryota"/>
</dbReference>
<dbReference type="InterPro" id="IPR000719">
    <property type="entry name" value="Prot_kinase_dom"/>
</dbReference>
<evidence type="ECO:0000259" key="1">
    <source>
        <dbReference type="PROSITE" id="PS50011"/>
    </source>
</evidence>
<keyword evidence="2" id="KW-0808">Transferase</keyword>
<dbReference type="AlphaFoldDB" id="A0A1S9DBK2"/>
<dbReference type="InterPro" id="IPR011009">
    <property type="entry name" value="Kinase-like_dom_sf"/>
</dbReference>
<dbReference type="EMBL" id="MKZY01000008">
    <property type="protein sequence ID" value="OOO06475.1"/>
    <property type="molecule type" value="Genomic_DNA"/>
</dbReference>
<evidence type="ECO:0000313" key="3">
    <source>
        <dbReference type="Proteomes" id="UP000190312"/>
    </source>
</evidence>
<dbReference type="SUPFAM" id="SSF56112">
    <property type="entry name" value="Protein kinase-like (PK-like)"/>
    <property type="match status" value="1"/>
</dbReference>
<protein>
    <submittedName>
        <fullName evidence="2">Protein kinase</fullName>
    </submittedName>
</protein>
<feature type="domain" description="Protein kinase" evidence="1">
    <location>
        <begin position="166"/>
        <end position="338"/>
    </location>
</feature>